<evidence type="ECO:0000259" key="13">
    <source>
        <dbReference type="SMART" id="SM01016"/>
    </source>
</evidence>
<dbReference type="InterPro" id="IPR001412">
    <property type="entry name" value="aa-tRNA-synth_I_CS"/>
</dbReference>
<comment type="catalytic activity">
    <reaction evidence="9 10">
        <text>tRNA(Arg) + L-arginine + ATP = L-arginyl-tRNA(Arg) + AMP + diphosphate</text>
        <dbReference type="Rhea" id="RHEA:20301"/>
        <dbReference type="Rhea" id="RHEA-COMP:9658"/>
        <dbReference type="Rhea" id="RHEA-COMP:9673"/>
        <dbReference type="ChEBI" id="CHEBI:30616"/>
        <dbReference type="ChEBI" id="CHEBI:32682"/>
        <dbReference type="ChEBI" id="CHEBI:33019"/>
        <dbReference type="ChEBI" id="CHEBI:78442"/>
        <dbReference type="ChEBI" id="CHEBI:78513"/>
        <dbReference type="ChEBI" id="CHEBI:456215"/>
        <dbReference type="EC" id="6.1.1.19"/>
    </reaction>
</comment>
<dbReference type="Gene3D" id="1.10.730.10">
    <property type="entry name" value="Isoleucyl-tRNA Synthetase, Domain 1"/>
    <property type="match status" value="1"/>
</dbReference>
<dbReference type="GO" id="GO:0006420">
    <property type="term" value="P:arginyl-tRNA aminoacylation"/>
    <property type="evidence" value="ECO:0007669"/>
    <property type="project" value="UniProtKB-UniRule"/>
</dbReference>
<evidence type="ECO:0000313" key="14">
    <source>
        <dbReference type="EMBL" id="OGZ17426.1"/>
    </source>
</evidence>
<evidence type="ECO:0000256" key="11">
    <source>
        <dbReference type="RuleBase" id="RU363038"/>
    </source>
</evidence>
<keyword evidence="8 10" id="KW-0030">Aminoacyl-tRNA synthetase</keyword>
<keyword evidence="6 10" id="KW-0067">ATP-binding</keyword>
<gene>
    <name evidence="10" type="primary">argS</name>
    <name evidence="14" type="ORF">A2Z78_01615</name>
</gene>
<dbReference type="Pfam" id="PF00750">
    <property type="entry name" value="tRNA-synt_1d"/>
    <property type="match status" value="2"/>
</dbReference>
<feature type="short sequence motif" description="'HIGH' region" evidence="10">
    <location>
        <begin position="131"/>
        <end position="141"/>
    </location>
</feature>
<dbReference type="GO" id="GO:0005737">
    <property type="term" value="C:cytoplasm"/>
    <property type="evidence" value="ECO:0007669"/>
    <property type="project" value="UniProtKB-SubCell"/>
</dbReference>
<comment type="similarity">
    <text evidence="2 10 11">Belongs to the class-I aminoacyl-tRNA synthetase family.</text>
</comment>
<accession>A0A1G2DV66</accession>
<dbReference type="STRING" id="1801660.A2Z78_01615"/>
<dbReference type="CDD" id="cd07956">
    <property type="entry name" value="Anticodon_Ia_Arg"/>
    <property type="match status" value="1"/>
</dbReference>
<dbReference type="EMBL" id="MHLV01000027">
    <property type="protein sequence ID" value="OGZ17426.1"/>
    <property type="molecule type" value="Genomic_DNA"/>
</dbReference>
<protein>
    <recommendedName>
        <fullName evidence="10">Arginine--tRNA ligase</fullName>
        <ecNumber evidence="10">6.1.1.19</ecNumber>
    </recommendedName>
    <alternativeName>
        <fullName evidence="10">Arginyl-tRNA synthetase</fullName>
        <shortName evidence="10">ArgRS</shortName>
    </alternativeName>
</protein>
<dbReference type="HAMAP" id="MF_00123">
    <property type="entry name" value="Arg_tRNA_synth"/>
    <property type="match status" value="1"/>
</dbReference>
<evidence type="ECO:0000256" key="10">
    <source>
        <dbReference type="HAMAP-Rule" id="MF_00123"/>
    </source>
</evidence>
<keyword evidence="4 10" id="KW-0436">Ligase</keyword>
<feature type="domain" description="Arginyl tRNA synthetase N-terminal" evidence="13">
    <location>
        <begin position="4"/>
        <end position="94"/>
    </location>
</feature>
<comment type="subcellular location">
    <subcellularLocation>
        <location evidence="1 10">Cytoplasm</location>
    </subcellularLocation>
</comment>
<dbReference type="InterPro" id="IPR009080">
    <property type="entry name" value="tRNAsynth_Ia_anticodon-bd"/>
</dbReference>
<evidence type="ECO:0000256" key="3">
    <source>
        <dbReference type="ARBA" id="ARBA00022490"/>
    </source>
</evidence>
<dbReference type="CDD" id="cd00671">
    <property type="entry name" value="ArgRS_core"/>
    <property type="match status" value="1"/>
</dbReference>
<evidence type="ECO:0000256" key="9">
    <source>
        <dbReference type="ARBA" id="ARBA00049339"/>
    </source>
</evidence>
<comment type="caution">
    <text evidence="14">The sequence shown here is derived from an EMBL/GenBank/DDBJ whole genome shotgun (WGS) entry which is preliminary data.</text>
</comment>
<evidence type="ECO:0000256" key="6">
    <source>
        <dbReference type="ARBA" id="ARBA00022840"/>
    </source>
</evidence>
<dbReference type="PRINTS" id="PR01038">
    <property type="entry name" value="TRNASYNTHARG"/>
</dbReference>
<dbReference type="Pfam" id="PF05746">
    <property type="entry name" value="DALR_1"/>
    <property type="match status" value="1"/>
</dbReference>
<keyword evidence="7 10" id="KW-0648">Protein biosynthesis</keyword>
<dbReference type="InterPro" id="IPR001278">
    <property type="entry name" value="Arg-tRNA-ligase"/>
</dbReference>
<evidence type="ECO:0000256" key="2">
    <source>
        <dbReference type="ARBA" id="ARBA00005594"/>
    </source>
</evidence>
<keyword evidence="3 10" id="KW-0963">Cytoplasm</keyword>
<dbReference type="FunFam" id="1.10.730.10:FF:000008">
    <property type="entry name" value="Arginine--tRNA ligase"/>
    <property type="match status" value="1"/>
</dbReference>
<evidence type="ECO:0000313" key="15">
    <source>
        <dbReference type="Proteomes" id="UP000176752"/>
    </source>
</evidence>
<dbReference type="GO" id="GO:0005524">
    <property type="term" value="F:ATP binding"/>
    <property type="evidence" value="ECO:0007669"/>
    <property type="project" value="UniProtKB-UniRule"/>
</dbReference>
<dbReference type="SMART" id="SM00836">
    <property type="entry name" value="DALR_1"/>
    <property type="match status" value="1"/>
</dbReference>
<dbReference type="InterPro" id="IPR005148">
    <property type="entry name" value="Arg-tRNA-synth_N"/>
</dbReference>
<name>A0A1G2DV66_9BACT</name>
<evidence type="ECO:0000256" key="5">
    <source>
        <dbReference type="ARBA" id="ARBA00022741"/>
    </source>
</evidence>
<dbReference type="Pfam" id="PF03485">
    <property type="entry name" value="Arg_tRNA_synt_N"/>
    <property type="match status" value="1"/>
</dbReference>
<evidence type="ECO:0000256" key="7">
    <source>
        <dbReference type="ARBA" id="ARBA00022917"/>
    </source>
</evidence>
<feature type="domain" description="DALR anticodon binding" evidence="12">
    <location>
        <begin position="416"/>
        <end position="533"/>
    </location>
</feature>
<proteinExistence type="inferred from homology"/>
<dbReference type="SMART" id="SM01016">
    <property type="entry name" value="Arg_tRNA_synt_N"/>
    <property type="match status" value="1"/>
</dbReference>
<dbReference type="Proteomes" id="UP000176752">
    <property type="component" value="Unassembled WGS sequence"/>
</dbReference>
<dbReference type="Gene3D" id="3.40.50.620">
    <property type="entry name" value="HUPs"/>
    <property type="match status" value="1"/>
</dbReference>
<dbReference type="InterPro" id="IPR014729">
    <property type="entry name" value="Rossmann-like_a/b/a_fold"/>
</dbReference>
<evidence type="ECO:0000256" key="8">
    <source>
        <dbReference type="ARBA" id="ARBA00023146"/>
    </source>
</evidence>
<dbReference type="SUPFAM" id="SSF47323">
    <property type="entry name" value="Anticodon-binding domain of a subclass of class I aminoacyl-tRNA synthetases"/>
    <property type="match status" value="1"/>
</dbReference>
<dbReference type="EC" id="6.1.1.19" evidence="10"/>
<comment type="subunit">
    <text evidence="10">Monomer.</text>
</comment>
<organism evidence="14 15">
    <name type="scientific">Candidatus Nealsonbacteria bacterium RBG_13_36_15</name>
    <dbReference type="NCBI Taxonomy" id="1801660"/>
    <lineage>
        <taxon>Bacteria</taxon>
        <taxon>Candidatus Nealsoniibacteriota</taxon>
    </lineage>
</organism>
<dbReference type="GO" id="GO:0004814">
    <property type="term" value="F:arginine-tRNA ligase activity"/>
    <property type="evidence" value="ECO:0007669"/>
    <property type="project" value="UniProtKB-UniRule"/>
</dbReference>
<evidence type="ECO:0000256" key="4">
    <source>
        <dbReference type="ARBA" id="ARBA00022598"/>
    </source>
</evidence>
<dbReference type="InterPro" id="IPR036695">
    <property type="entry name" value="Arg-tRNA-synth_N_sf"/>
</dbReference>
<dbReference type="Gene3D" id="3.30.1360.70">
    <property type="entry name" value="Arginyl tRNA synthetase N-terminal domain"/>
    <property type="match status" value="1"/>
</dbReference>
<evidence type="ECO:0000259" key="12">
    <source>
        <dbReference type="SMART" id="SM00836"/>
    </source>
</evidence>
<dbReference type="InterPro" id="IPR008909">
    <property type="entry name" value="DALR_anticod-bd"/>
</dbReference>
<reference evidence="14 15" key="1">
    <citation type="journal article" date="2016" name="Nat. Commun.">
        <title>Thousands of microbial genomes shed light on interconnected biogeochemical processes in an aquifer system.</title>
        <authorList>
            <person name="Anantharaman K."/>
            <person name="Brown C.T."/>
            <person name="Hug L.A."/>
            <person name="Sharon I."/>
            <person name="Castelle C.J."/>
            <person name="Probst A.J."/>
            <person name="Thomas B.C."/>
            <person name="Singh A."/>
            <person name="Wilkins M.J."/>
            <person name="Karaoz U."/>
            <person name="Brodie E.L."/>
            <person name="Williams K.H."/>
            <person name="Hubbard S.S."/>
            <person name="Banfield J.F."/>
        </authorList>
    </citation>
    <scope>NUCLEOTIDE SEQUENCE [LARGE SCALE GENOMIC DNA]</scope>
</reference>
<sequence>MIREEIKKLIQKAIQKARQEKKLAEFKIPEILIEHPEEKIYGDYATNITMQITKAAKKNPVEIADILASGLQVLGSKIFEKIEVVKPGFINFFISKDYLQKQIEEIIKKGDRFGQLNIGKNKKIQVEFISANPTGPLHVGNGRGAFFGDCLANVLEKAGYKVMREYYINDAEASRQVMSIRDTTSTVVNQDLLRDFPGGLPYDSEYLREKISTLKSTDNIIFAIQKDNRDFIENKLRIKFDNWISEEKDLYKKGKIDEIKKLFKKKNLIYEKDGAEWLKTSECGDMKDWVVVRKTGEPTYLLSDAAYHKNKFERGFEKIINIWGADHQGHIAKIKAVARMLEFKGDLEVLISQMVRLKRGKLSKRKGEIITLESLIDEVGLDAARFFYLMKSLDTQMEFDIELAKERSAKSPVYYVQYAHARIFSILKNVPDFRLRIRGGDYELLDHQSELNLIKQLIRFPEIIEDTARDYQVQRIPKYAIDLAATFHQFYRDCKVLAEKENLREARLILTLATKQVLKNTLDLMGISAPEKM</sequence>
<evidence type="ECO:0000256" key="1">
    <source>
        <dbReference type="ARBA" id="ARBA00004496"/>
    </source>
</evidence>
<dbReference type="PANTHER" id="PTHR11956:SF5">
    <property type="entry name" value="ARGININE--TRNA LIGASE, CYTOPLASMIC"/>
    <property type="match status" value="1"/>
</dbReference>
<dbReference type="PROSITE" id="PS00178">
    <property type="entry name" value="AA_TRNA_LIGASE_I"/>
    <property type="match status" value="1"/>
</dbReference>
<dbReference type="AlphaFoldDB" id="A0A1G2DV66"/>
<dbReference type="FunFam" id="3.30.1360.70:FF:000003">
    <property type="entry name" value="Arginine--tRNA ligase"/>
    <property type="match status" value="1"/>
</dbReference>
<dbReference type="SUPFAM" id="SSF55190">
    <property type="entry name" value="Arginyl-tRNA synthetase (ArgRS), N-terminal 'additional' domain"/>
    <property type="match status" value="1"/>
</dbReference>
<dbReference type="InterPro" id="IPR035684">
    <property type="entry name" value="ArgRS_core"/>
</dbReference>
<keyword evidence="5 10" id="KW-0547">Nucleotide-binding</keyword>
<dbReference type="SUPFAM" id="SSF52374">
    <property type="entry name" value="Nucleotidylyl transferase"/>
    <property type="match status" value="1"/>
</dbReference>
<dbReference type="PANTHER" id="PTHR11956">
    <property type="entry name" value="ARGINYL-TRNA SYNTHETASE"/>
    <property type="match status" value="1"/>
</dbReference>